<keyword evidence="7" id="KW-1185">Reference proteome</keyword>
<keyword evidence="1 4" id="KW-0812">Transmembrane</keyword>
<dbReference type="Gene3D" id="1.20.1560.10">
    <property type="entry name" value="ABC transporter type 1, transmembrane domain"/>
    <property type="match status" value="1"/>
</dbReference>
<dbReference type="GO" id="GO:0016020">
    <property type="term" value="C:membrane"/>
    <property type="evidence" value="ECO:0007669"/>
    <property type="project" value="InterPro"/>
</dbReference>
<evidence type="ECO:0000259" key="5">
    <source>
        <dbReference type="PROSITE" id="PS50929"/>
    </source>
</evidence>
<dbReference type="SUPFAM" id="SSF90123">
    <property type="entry name" value="ABC transporter transmembrane region"/>
    <property type="match status" value="1"/>
</dbReference>
<name>A0A164G8N8_9CRUS</name>
<evidence type="ECO:0000256" key="1">
    <source>
        <dbReference type="ARBA" id="ARBA00022692"/>
    </source>
</evidence>
<keyword evidence="6" id="KW-0547">Nucleotide-binding</keyword>
<feature type="domain" description="ABC transmembrane type-1" evidence="5">
    <location>
        <begin position="1"/>
        <end position="116"/>
    </location>
</feature>
<accession>A0A164G8N8</accession>
<evidence type="ECO:0000256" key="3">
    <source>
        <dbReference type="ARBA" id="ARBA00023136"/>
    </source>
</evidence>
<dbReference type="PROSITE" id="PS50929">
    <property type="entry name" value="ABC_TM1F"/>
    <property type="match status" value="1"/>
</dbReference>
<feature type="transmembrane region" description="Helical" evidence="4">
    <location>
        <begin position="24"/>
        <end position="43"/>
    </location>
</feature>
<dbReference type="GO" id="GO:0005524">
    <property type="term" value="F:ATP binding"/>
    <property type="evidence" value="ECO:0007669"/>
    <property type="project" value="UniProtKB-KW"/>
</dbReference>
<sequence>ALAEPLIPALFQPLLDNGFAQNSLPLWSIPLVVIGLFGLRGLAHFVAQYALARVTNDGMEKLRSDLFGKLVRADLSLFSRQSASALSNTVVYEVQIGASQLVSALIGLTRDGFTLL</sequence>
<dbReference type="Pfam" id="PF00664">
    <property type="entry name" value="ABC_membrane"/>
    <property type="match status" value="1"/>
</dbReference>
<feature type="non-terminal residue" evidence="6">
    <location>
        <position position="116"/>
    </location>
</feature>
<reference evidence="6 7" key="1">
    <citation type="submission" date="2016-03" db="EMBL/GenBank/DDBJ databases">
        <title>EvidentialGene: Evidence-directed Construction of Genes on Genomes.</title>
        <authorList>
            <person name="Gilbert D.G."/>
            <person name="Choi J.-H."/>
            <person name="Mockaitis K."/>
            <person name="Colbourne J."/>
            <person name="Pfrender M."/>
        </authorList>
    </citation>
    <scope>NUCLEOTIDE SEQUENCE [LARGE SCALE GENOMIC DNA]</scope>
    <source>
        <strain evidence="6 7">Xinb3</strain>
        <tissue evidence="6">Complete organism</tissue>
    </source>
</reference>
<protein>
    <submittedName>
        <fullName evidence="6">Lipid A export ATP-binding/permease MsbA-like protein</fullName>
    </submittedName>
</protein>
<evidence type="ECO:0000256" key="4">
    <source>
        <dbReference type="SAM" id="Phobius"/>
    </source>
</evidence>
<dbReference type="GO" id="GO:0140359">
    <property type="term" value="F:ABC-type transporter activity"/>
    <property type="evidence" value="ECO:0007669"/>
    <property type="project" value="InterPro"/>
</dbReference>
<comment type="caution">
    <text evidence="6">The sequence shown here is derived from an EMBL/GenBank/DDBJ whole genome shotgun (WGS) entry which is preliminary data.</text>
</comment>
<dbReference type="InterPro" id="IPR036640">
    <property type="entry name" value="ABC1_TM_sf"/>
</dbReference>
<evidence type="ECO:0000313" key="6">
    <source>
        <dbReference type="EMBL" id="KZR98661.1"/>
    </source>
</evidence>
<evidence type="ECO:0000256" key="2">
    <source>
        <dbReference type="ARBA" id="ARBA00022989"/>
    </source>
</evidence>
<dbReference type="EMBL" id="LRGB01016271">
    <property type="protein sequence ID" value="KZR98661.1"/>
    <property type="molecule type" value="Genomic_DNA"/>
</dbReference>
<keyword evidence="6" id="KW-0067">ATP-binding</keyword>
<gene>
    <name evidence="6" type="ORF">APZ42_005816</name>
</gene>
<feature type="non-terminal residue" evidence="6">
    <location>
        <position position="1"/>
    </location>
</feature>
<dbReference type="InterPro" id="IPR011527">
    <property type="entry name" value="ABC1_TM_dom"/>
</dbReference>
<dbReference type="AlphaFoldDB" id="A0A164G8N8"/>
<organism evidence="6 7">
    <name type="scientific">Daphnia magna</name>
    <dbReference type="NCBI Taxonomy" id="35525"/>
    <lineage>
        <taxon>Eukaryota</taxon>
        <taxon>Metazoa</taxon>
        <taxon>Ecdysozoa</taxon>
        <taxon>Arthropoda</taxon>
        <taxon>Crustacea</taxon>
        <taxon>Branchiopoda</taxon>
        <taxon>Diplostraca</taxon>
        <taxon>Cladocera</taxon>
        <taxon>Anomopoda</taxon>
        <taxon>Daphniidae</taxon>
        <taxon>Daphnia</taxon>
    </lineage>
</organism>
<dbReference type="Proteomes" id="UP000076858">
    <property type="component" value="Unassembled WGS sequence"/>
</dbReference>
<keyword evidence="2 4" id="KW-1133">Transmembrane helix</keyword>
<proteinExistence type="predicted"/>
<evidence type="ECO:0000313" key="7">
    <source>
        <dbReference type="Proteomes" id="UP000076858"/>
    </source>
</evidence>
<keyword evidence="3 4" id="KW-0472">Membrane</keyword>